<dbReference type="SMART" id="SM00065">
    <property type="entry name" value="GAF"/>
    <property type="match status" value="1"/>
</dbReference>
<feature type="domain" description="PAC" evidence="8">
    <location>
        <begin position="262"/>
        <end position="314"/>
    </location>
</feature>
<keyword evidence="4" id="KW-0808">Transferase</keyword>
<keyword evidence="10" id="KW-1185">Reference proteome</keyword>
<dbReference type="PROSITE" id="PS50113">
    <property type="entry name" value="PAC"/>
    <property type="match status" value="1"/>
</dbReference>
<evidence type="ECO:0000313" key="10">
    <source>
        <dbReference type="Proteomes" id="UP000004291"/>
    </source>
</evidence>
<accession>A9DDZ3</accession>
<dbReference type="SMART" id="SM00086">
    <property type="entry name" value="PAC"/>
    <property type="match status" value="1"/>
</dbReference>
<dbReference type="InterPro" id="IPR003594">
    <property type="entry name" value="HATPase_dom"/>
</dbReference>
<organism evidence="9 10">
    <name type="scientific">Hoeflea phototrophica (strain DSM 17068 / NCIMB 14078 / DFL-43)</name>
    <dbReference type="NCBI Taxonomy" id="411684"/>
    <lineage>
        <taxon>Bacteria</taxon>
        <taxon>Pseudomonadati</taxon>
        <taxon>Pseudomonadota</taxon>
        <taxon>Alphaproteobacteria</taxon>
        <taxon>Hyphomicrobiales</taxon>
        <taxon>Rhizobiaceae</taxon>
        <taxon>Hoeflea</taxon>
    </lineage>
</organism>
<dbReference type="Pfam" id="PF08447">
    <property type="entry name" value="PAS_3"/>
    <property type="match status" value="1"/>
</dbReference>
<dbReference type="InterPro" id="IPR001610">
    <property type="entry name" value="PAC"/>
</dbReference>
<dbReference type="SUPFAM" id="SSF55874">
    <property type="entry name" value="ATPase domain of HSP90 chaperone/DNA topoisomerase II/histidine kinase"/>
    <property type="match status" value="1"/>
</dbReference>
<dbReference type="eggNOG" id="COG4251">
    <property type="taxonomic scope" value="Bacteria"/>
</dbReference>
<evidence type="ECO:0000313" key="9">
    <source>
        <dbReference type="EMBL" id="EDQ31934.2"/>
    </source>
</evidence>
<dbReference type="PRINTS" id="PR00344">
    <property type="entry name" value="BCTRLSENSOR"/>
</dbReference>
<dbReference type="CDD" id="cd00082">
    <property type="entry name" value="HisKA"/>
    <property type="match status" value="1"/>
</dbReference>
<dbReference type="SUPFAM" id="SSF55785">
    <property type="entry name" value="PYP-like sensor domain (PAS domain)"/>
    <property type="match status" value="3"/>
</dbReference>
<dbReference type="InterPro" id="IPR035965">
    <property type="entry name" value="PAS-like_dom_sf"/>
</dbReference>
<dbReference type="AlphaFoldDB" id="A9DDZ3"/>
<dbReference type="SMART" id="SM00388">
    <property type="entry name" value="HisKA"/>
    <property type="match status" value="1"/>
</dbReference>
<dbReference type="PANTHER" id="PTHR43304">
    <property type="entry name" value="PHYTOCHROME-LIKE PROTEIN CPH1"/>
    <property type="match status" value="1"/>
</dbReference>
<evidence type="ECO:0000259" key="8">
    <source>
        <dbReference type="PROSITE" id="PS50113"/>
    </source>
</evidence>
<proteinExistence type="predicted"/>
<dbReference type="STRING" id="411684.HPDFL43_13255"/>
<dbReference type="GO" id="GO:0000155">
    <property type="term" value="F:phosphorelay sensor kinase activity"/>
    <property type="evidence" value="ECO:0007669"/>
    <property type="project" value="InterPro"/>
</dbReference>
<keyword evidence="5" id="KW-0418">Kinase</keyword>
<keyword evidence="3" id="KW-0597">Phosphoprotein</keyword>
<comment type="caution">
    <text evidence="9">The sequence shown here is derived from an EMBL/GenBank/DDBJ whole genome shotgun (WGS) entry which is preliminary data.</text>
</comment>
<dbReference type="EC" id="2.7.13.3" evidence="2"/>
<evidence type="ECO:0000256" key="3">
    <source>
        <dbReference type="ARBA" id="ARBA00022553"/>
    </source>
</evidence>
<dbReference type="Gene3D" id="1.10.287.130">
    <property type="match status" value="1"/>
</dbReference>
<dbReference type="Proteomes" id="UP000004291">
    <property type="component" value="Chromosome"/>
</dbReference>
<evidence type="ECO:0000259" key="7">
    <source>
        <dbReference type="PROSITE" id="PS50112"/>
    </source>
</evidence>
<dbReference type="Pfam" id="PF08448">
    <property type="entry name" value="PAS_4"/>
    <property type="match status" value="2"/>
</dbReference>
<dbReference type="Gene3D" id="3.30.450.20">
    <property type="entry name" value="PAS domain"/>
    <property type="match status" value="3"/>
</dbReference>
<dbReference type="InterPro" id="IPR029016">
    <property type="entry name" value="GAF-like_dom_sf"/>
</dbReference>
<comment type="catalytic activity">
    <reaction evidence="1">
        <text>ATP + protein L-histidine = ADP + protein N-phospho-L-histidine.</text>
        <dbReference type="EC" id="2.7.13.3"/>
    </reaction>
</comment>
<evidence type="ECO:0000256" key="2">
    <source>
        <dbReference type="ARBA" id="ARBA00012438"/>
    </source>
</evidence>
<evidence type="ECO:0000256" key="4">
    <source>
        <dbReference type="ARBA" id="ARBA00022679"/>
    </source>
</evidence>
<reference evidence="9 10" key="2">
    <citation type="submission" date="2012-06" db="EMBL/GenBank/DDBJ databases">
        <authorList>
            <person name="Fiebig A."/>
        </authorList>
    </citation>
    <scope>NUCLEOTIDE SEQUENCE [LARGE SCALE GENOMIC DNA]</scope>
    <source>
        <strain evidence="9 10">DFL-43</strain>
    </source>
</reference>
<dbReference type="SUPFAM" id="SSF47384">
    <property type="entry name" value="Homodimeric domain of signal transducing histidine kinase"/>
    <property type="match status" value="1"/>
</dbReference>
<evidence type="ECO:0000256" key="5">
    <source>
        <dbReference type="ARBA" id="ARBA00022777"/>
    </source>
</evidence>
<dbReference type="InterPro" id="IPR004358">
    <property type="entry name" value="Sig_transdc_His_kin-like_C"/>
</dbReference>
<dbReference type="EMBL" id="ABIA03000004">
    <property type="protein sequence ID" value="EDQ31934.2"/>
    <property type="molecule type" value="Genomic_DNA"/>
</dbReference>
<sequence length="792" mass="88598">MPLVGLESARLKKLDELGLTGPAVDTQLQPIVALLARSIDVPIALVTIIGENSQWFRAKIGLELDGTPRDEAFCNHCIRQDNVFVVSDATRDPRFSHFPTVAGDTAVRFYAGAPIFVDGAAVGSVCVLDRKVRDINVAERKQLQDAAAVIADIMEAALPRPVANAPSPNTGHYLEAEFQELIRSDSDAFRFFQESSLDGVWYWDLENPESEWLSPRFKEVFGYEDHEMENSPRWWQQAIHPDDLVTAMRNFEEHRDDPRKPYIQDVRYRHRDGSTVWIRCRGLIIRDSTGKPRRMFGAHTDITALKNLERSATERASLVSAILDAADEGIMLFEGVWNGEGQVEDLVFREANPASLGITGRSRDELIGERLSKAFPGNFETGIFLHYKRALETMESVQFEIHYQYEGLDHWFMVRAAPSSKRLLVVTFVDISALKRANVELERRGAEMRFILDTIPVRVWLKDLEGKILRLNKAAADSVSLPVDEVEGVSTSELMPDSFERYLIEDRRVVETGEPIRGLLERFDAIESHKGWVRTDKYPLPEELGHGQGVIVVSVDVTSEQTALNNLEIANSSLKQFASLASHDLQAPLRQITFLADFLVEDHADEMSEEAVETLLRIQKVVGTMRTLVRDLLSFSSDPISQDRLEPVPVRELLKAVAQELEPDLSELQAELSVKLPAVKVLATNTILRQVMLNLIGNSLKFRSEAAPIVAVKGRKLGSMLEIVVEDNGIGLKPELHDTAFRLFGRAHHKAVSGNGIGLAFCRKAVTAFGGTIYIDPDYSKGCRIIMSLALV</sequence>
<feature type="domain" description="PAS" evidence="7">
    <location>
        <begin position="444"/>
        <end position="513"/>
    </location>
</feature>
<dbReference type="InterPro" id="IPR013655">
    <property type="entry name" value="PAS_fold_3"/>
</dbReference>
<dbReference type="SMART" id="SM00091">
    <property type="entry name" value="PAS"/>
    <property type="match status" value="3"/>
</dbReference>
<dbReference type="Gene3D" id="3.30.565.10">
    <property type="entry name" value="Histidine kinase-like ATPase, C-terminal domain"/>
    <property type="match status" value="1"/>
</dbReference>
<dbReference type="InterPro" id="IPR003018">
    <property type="entry name" value="GAF"/>
</dbReference>
<protein>
    <recommendedName>
        <fullName evidence="2">histidine kinase</fullName>
        <ecNumber evidence="2">2.7.13.3</ecNumber>
    </recommendedName>
</protein>
<dbReference type="PANTHER" id="PTHR43304:SF1">
    <property type="entry name" value="PAC DOMAIN-CONTAINING PROTEIN"/>
    <property type="match status" value="1"/>
</dbReference>
<dbReference type="Gene3D" id="3.30.450.40">
    <property type="match status" value="1"/>
</dbReference>
<dbReference type="SUPFAM" id="SSF55781">
    <property type="entry name" value="GAF domain-like"/>
    <property type="match status" value="1"/>
</dbReference>
<dbReference type="InterPro" id="IPR000700">
    <property type="entry name" value="PAS-assoc_C"/>
</dbReference>
<name>A9DDZ3_HOEPD</name>
<dbReference type="HOGENOM" id="CLU_000445_114_44_5"/>
<dbReference type="PROSITE" id="PS50109">
    <property type="entry name" value="HIS_KIN"/>
    <property type="match status" value="1"/>
</dbReference>
<dbReference type="SMART" id="SM00387">
    <property type="entry name" value="HATPase_c"/>
    <property type="match status" value="1"/>
</dbReference>
<evidence type="ECO:0000259" key="6">
    <source>
        <dbReference type="PROSITE" id="PS50109"/>
    </source>
</evidence>
<dbReference type="CDD" id="cd00130">
    <property type="entry name" value="PAS"/>
    <property type="match status" value="3"/>
</dbReference>
<dbReference type="InterPro" id="IPR036097">
    <property type="entry name" value="HisK_dim/P_sf"/>
</dbReference>
<dbReference type="InterPro" id="IPR052162">
    <property type="entry name" value="Sensor_kinase/Photoreceptor"/>
</dbReference>
<dbReference type="InterPro" id="IPR036890">
    <property type="entry name" value="HATPase_C_sf"/>
</dbReference>
<dbReference type="eggNOG" id="COG2203">
    <property type="taxonomic scope" value="Bacteria"/>
</dbReference>
<dbReference type="NCBIfam" id="TIGR00229">
    <property type="entry name" value="sensory_box"/>
    <property type="match status" value="1"/>
</dbReference>
<feature type="domain" description="Histidine kinase" evidence="6">
    <location>
        <begin position="580"/>
        <end position="792"/>
    </location>
</feature>
<dbReference type="InterPro" id="IPR013656">
    <property type="entry name" value="PAS_4"/>
</dbReference>
<dbReference type="Pfam" id="PF01590">
    <property type="entry name" value="GAF"/>
    <property type="match status" value="1"/>
</dbReference>
<dbReference type="InterPro" id="IPR000014">
    <property type="entry name" value="PAS"/>
</dbReference>
<dbReference type="InterPro" id="IPR005467">
    <property type="entry name" value="His_kinase_dom"/>
</dbReference>
<dbReference type="Pfam" id="PF02518">
    <property type="entry name" value="HATPase_c"/>
    <property type="match status" value="1"/>
</dbReference>
<evidence type="ECO:0000256" key="1">
    <source>
        <dbReference type="ARBA" id="ARBA00000085"/>
    </source>
</evidence>
<dbReference type="InterPro" id="IPR003661">
    <property type="entry name" value="HisK_dim/P_dom"/>
</dbReference>
<dbReference type="PROSITE" id="PS50112">
    <property type="entry name" value="PAS"/>
    <property type="match status" value="1"/>
</dbReference>
<reference evidence="9 10" key="1">
    <citation type="submission" date="2007-10" db="EMBL/GenBank/DDBJ databases">
        <authorList>
            <person name="Wagner-Dobler I."/>
            <person name="Ferriera S."/>
            <person name="Johnson J."/>
            <person name="Kravitz S."/>
            <person name="Beeson K."/>
            <person name="Sutton G."/>
            <person name="Rogers Y.-H."/>
            <person name="Friedman R."/>
            <person name="Frazier M."/>
            <person name="Venter J.C."/>
        </authorList>
    </citation>
    <scope>NUCLEOTIDE SEQUENCE [LARGE SCALE GENOMIC DNA]</scope>
    <source>
        <strain evidence="9 10">DFL-43</strain>
    </source>
</reference>
<gene>
    <name evidence="9" type="ORF">HPDFL43_13255</name>
</gene>